<keyword evidence="2" id="KW-1185">Reference proteome</keyword>
<reference evidence="1" key="1">
    <citation type="submission" date="2022-08" db="EMBL/GenBank/DDBJ databases">
        <title>Genome Sequence of Pycnoporus sanguineus.</title>
        <authorList>
            <person name="Buettner E."/>
        </authorList>
    </citation>
    <scope>NUCLEOTIDE SEQUENCE</scope>
    <source>
        <strain evidence="1">CG-C14</strain>
    </source>
</reference>
<organism evidence="1 2">
    <name type="scientific">Trametes sanguinea</name>
    <dbReference type="NCBI Taxonomy" id="158606"/>
    <lineage>
        <taxon>Eukaryota</taxon>
        <taxon>Fungi</taxon>
        <taxon>Dikarya</taxon>
        <taxon>Basidiomycota</taxon>
        <taxon>Agaricomycotina</taxon>
        <taxon>Agaricomycetes</taxon>
        <taxon>Polyporales</taxon>
        <taxon>Polyporaceae</taxon>
        <taxon>Trametes</taxon>
    </lineage>
</organism>
<accession>A0ACC1MN27</accession>
<dbReference type="EMBL" id="JANSHE010006082">
    <property type="protein sequence ID" value="KAJ2968234.1"/>
    <property type="molecule type" value="Genomic_DNA"/>
</dbReference>
<protein>
    <submittedName>
        <fullName evidence="1">Uncharacterized protein</fullName>
    </submittedName>
</protein>
<comment type="caution">
    <text evidence="1">The sequence shown here is derived from an EMBL/GenBank/DDBJ whole genome shotgun (WGS) entry which is preliminary data.</text>
</comment>
<evidence type="ECO:0000313" key="2">
    <source>
        <dbReference type="Proteomes" id="UP001144978"/>
    </source>
</evidence>
<gene>
    <name evidence="1" type="ORF">NUW54_g13277</name>
</gene>
<name>A0ACC1MN27_9APHY</name>
<dbReference type="Proteomes" id="UP001144978">
    <property type="component" value="Unassembled WGS sequence"/>
</dbReference>
<proteinExistence type="predicted"/>
<sequence>MSSISMSQCLTVYTLASRHHVASGHAPHLEASNLRLSGAPPGPRTYRHPQLRSDIKGVARRCMYSRPSCILFYMPDPSSGPHRRLDRIHFPSSLSSPISENDSVAPSAMSAGVDAAAGSGLPIEVHRLPTYIDRVANALQLSIQYRAELHAFKELVLDLPPGFWRVSIYQQASIYRSIQLSEELREDVASVKSDVKVVSSQLSRQFVLSVEQRDEILSLCKALVIDSVRYDYNFADEALAKMKNAEAFPLFAEVFRSKSNTKTVQQAVRRHASYARNAYRMHLRDSVFGAKKRCSLTACARQVSRKFGNGDEPAVELILRIAILRHFIRRHPELVAREADPWDPDQEGSESADGASASSDDSTGSGRARKRKKTTSTVHFWGAFMEFLEDKNRLWGKDLRSGGWATLIR</sequence>
<evidence type="ECO:0000313" key="1">
    <source>
        <dbReference type="EMBL" id="KAJ2968234.1"/>
    </source>
</evidence>